<sequence length="34" mass="3804">MTINEILDLQINTEKETPVFASEAIIQITIICKA</sequence>
<protein>
    <submittedName>
        <fullName evidence="1">Uncharacterized protein</fullName>
    </submittedName>
</protein>
<keyword evidence="2" id="KW-1185">Reference proteome</keyword>
<dbReference type="AlphaFoldDB" id="A0A2K8P1Z3"/>
<dbReference type="KEGG" id="mcol:MCOLE_v1c01820"/>
<organism evidence="1 2">
    <name type="scientific">Mesoplasma coleopterae</name>
    <dbReference type="NCBI Taxonomy" id="324078"/>
    <lineage>
        <taxon>Bacteria</taxon>
        <taxon>Bacillati</taxon>
        <taxon>Mycoplasmatota</taxon>
        <taxon>Mollicutes</taxon>
        <taxon>Entomoplasmatales</taxon>
        <taxon>Entomoplasmataceae</taxon>
        <taxon>Mesoplasma</taxon>
    </lineage>
</organism>
<dbReference type="Proteomes" id="UP000232221">
    <property type="component" value="Chromosome"/>
</dbReference>
<dbReference type="EMBL" id="CP024968">
    <property type="protein sequence ID" value="ATZ20696.1"/>
    <property type="molecule type" value="Genomic_DNA"/>
</dbReference>
<evidence type="ECO:0000313" key="2">
    <source>
        <dbReference type="Proteomes" id="UP000232221"/>
    </source>
</evidence>
<proteinExistence type="predicted"/>
<gene>
    <name evidence="1" type="ORF">MCOLE_v1c01820</name>
</gene>
<evidence type="ECO:0000313" key="1">
    <source>
        <dbReference type="EMBL" id="ATZ20696.1"/>
    </source>
</evidence>
<accession>A0A2K8P1Z3</accession>
<reference evidence="1 2" key="1">
    <citation type="submission" date="2017-11" db="EMBL/GenBank/DDBJ databases">
        <title>Genome sequence of Mesoplasma coleopterae BARC 779 (ATCC 49583).</title>
        <authorList>
            <person name="Lo W.-S."/>
            <person name="Kuo C.-H."/>
        </authorList>
    </citation>
    <scope>NUCLEOTIDE SEQUENCE [LARGE SCALE GENOMIC DNA]</scope>
    <source>
        <strain evidence="1 2">BARC 779</strain>
    </source>
</reference>
<name>A0A2K8P1Z3_9MOLU</name>